<dbReference type="EMBL" id="BABT02000046">
    <property type="protein sequence ID" value="GAA94652.1"/>
    <property type="molecule type" value="Genomic_DNA"/>
</dbReference>
<protein>
    <submittedName>
        <fullName evidence="1">Uncharacterized protein</fullName>
    </submittedName>
</protein>
<gene>
    <name evidence="1" type="primary">Mo01305</name>
    <name evidence="1" type="ORF">E5Q_01305</name>
</gene>
<name>G7DVP2_MIXOS</name>
<dbReference type="AlphaFoldDB" id="G7DVP2"/>
<reference evidence="1 2" key="2">
    <citation type="journal article" date="2012" name="Open Biol.">
        <title>Characteristics of nucleosomes and linker DNA regions on the genome of the basidiomycete Mixia osmundae revealed by mono- and dinucleosome mapping.</title>
        <authorList>
            <person name="Nishida H."/>
            <person name="Kondo S."/>
            <person name="Matsumoto T."/>
            <person name="Suzuki Y."/>
            <person name="Yoshikawa H."/>
            <person name="Taylor T.D."/>
            <person name="Sugiyama J."/>
        </authorList>
    </citation>
    <scope>NUCLEOTIDE SEQUENCE [LARGE SCALE GENOMIC DNA]</scope>
    <source>
        <strain evidence="2">CBS 9802 / IAM 14324 / JCM 22182 / KY 12970</strain>
    </source>
</reference>
<dbReference type="InParanoid" id="G7DVP2"/>
<comment type="caution">
    <text evidence="1">The sequence shown here is derived from an EMBL/GenBank/DDBJ whole genome shotgun (WGS) entry which is preliminary data.</text>
</comment>
<dbReference type="HOGENOM" id="CLU_1129296_0_0_1"/>
<evidence type="ECO:0000313" key="1">
    <source>
        <dbReference type="EMBL" id="GAA94652.1"/>
    </source>
</evidence>
<dbReference type="RefSeq" id="XP_014568229.1">
    <property type="nucleotide sequence ID" value="XM_014712743.1"/>
</dbReference>
<sequence>MSCGAACEHVRLSALEIFLSASLCSCQACQAIYPADSLFARLSSLLLCSERYISMRTVSILFIILASSLSKAVPTSISPHLTERAPALLLPYGWYYLNLKLLDASCPDPTGNKEVEFAMQWTLDAGFGTDHELIIQTNQQLGLEDETWPTVIEPATGLPFALMRVRRAKRARVFKNSRAPFYRCCRFTWIQDIFLWETIDLHVLGDTKVLMTCTDDDVPDDCKQIFDPDPFDCKGRPHIAKVEHII</sequence>
<dbReference type="Proteomes" id="UP000009131">
    <property type="component" value="Unassembled WGS sequence"/>
</dbReference>
<proteinExistence type="predicted"/>
<accession>G7DVP2</accession>
<evidence type="ECO:0000313" key="2">
    <source>
        <dbReference type="Proteomes" id="UP000009131"/>
    </source>
</evidence>
<organism evidence="1 2">
    <name type="scientific">Mixia osmundae (strain CBS 9802 / IAM 14324 / JCM 22182 / KY 12970)</name>
    <dbReference type="NCBI Taxonomy" id="764103"/>
    <lineage>
        <taxon>Eukaryota</taxon>
        <taxon>Fungi</taxon>
        <taxon>Dikarya</taxon>
        <taxon>Basidiomycota</taxon>
        <taxon>Pucciniomycotina</taxon>
        <taxon>Mixiomycetes</taxon>
        <taxon>Mixiales</taxon>
        <taxon>Mixiaceae</taxon>
        <taxon>Mixia</taxon>
    </lineage>
</organism>
<reference evidence="1 2" key="1">
    <citation type="journal article" date="2011" name="J. Gen. Appl. Microbiol.">
        <title>Draft genome sequencing of the enigmatic basidiomycete Mixia osmundae.</title>
        <authorList>
            <person name="Nishida H."/>
            <person name="Nagatsuka Y."/>
            <person name="Sugiyama J."/>
        </authorList>
    </citation>
    <scope>NUCLEOTIDE SEQUENCE [LARGE SCALE GENOMIC DNA]</scope>
    <source>
        <strain evidence="2">CBS 9802 / IAM 14324 / JCM 22182 / KY 12970</strain>
    </source>
</reference>
<keyword evidence="2" id="KW-1185">Reference proteome</keyword>